<feature type="transmembrane region" description="Helical" evidence="2">
    <location>
        <begin position="488"/>
        <end position="512"/>
    </location>
</feature>
<dbReference type="eggNOG" id="ENOG502QSMW">
    <property type="taxonomic scope" value="Eukaryota"/>
</dbReference>
<proteinExistence type="predicted"/>
<protein>
    <recommendedName>
        <fullName evidence="3">Amine oxidase domain-containing protein</fullName>
    </recommendedName>
</protein>
<evidence type="ECO:0000313" key="4">
    <source>
        <dbReference type="EMBL" id="GAD94493.1"/>
    </source>
</evidence>
<dbReference type="PANTHER" id="PTHR42923">
    <property type="entry name" value="PROTOPORPHYRINOGEN OXIDASE"/>
    <property type="match status" value="1"/>
</dbReference>
<dbReference type="InParanoid" id="V5FR78"/>
<evidence type="ECO:0000256" key="1">
    <source>
        <dbReference type="SAM" id="MobiDB-lite"/>
    </source>
</evidence>
<keyword evidence="5" id="KW-1185">Reference proteome</keyword>
<dbReference type="EMBL" id="BAUL01000093">
    <property type="protein sequence ID" value="GAD94493.1"/>
    <property type="molecule type" value="Genomic_DNA"/>
</dbReference>
<dbReference type="InterPro" id="IPR050464">
    <property type="entry name" value="Zeta_carotene_desat/Oxidored"/>
</dbReference>
<comment type="caution">
    <text evidence="4">The sequence shown here is derived from an EMBL/GenBank/DDBJ whole genome shotgun (WGS) entry which is preliminary data.</text>
</comment>
<accession>V5FR78</accession>
<dbReference type="OrthoDB" id="5977668at2759"/>
<dbReference type="AlphaFoldDB" id="V5FR78"/>
<reference evidence="5" key="1">
    <citation type="journal article" date="2014" name="Genome Announc.">
        <title>Draft genome sequence of the formaldehyde-resistant fungus Byssochlamys spectabilis No. 5 (anamorph Paecilomyces variotii No. 5) (NBRC109023).</title>
        <authorList>
            <person name="Oka T."/>
            <person name="Ekino K."/>
            <person name="Fukuda K."/>
            <person name="Nomura Y."/>
        </authorList>
    </citation>
    <scope>NUCLEOTIDE SEQUENCE [LARGE SCALE GENOMIC DNA]</scope>
    <source>
        <strain evidence="5">No. 5 / NBRC 109023</strain>
    </source>
</reference>
<evidence type="ECO:0000313" key="5">
    <source>
        <dbReference type="Proteomes" id="UP000018001"/>
    </source>
</evidence>
<keyword evidence="2" id="KW-0812">Transmembrane</keyword>
<feature type="domain" description="Amine oxidase" evidence="3">
    <location>
        <begin position="50"/>
        <end position="288"/>
    </location>
</feature>
<gene>
    <name evidence="4" type="ORF">PVAR5_3119</name>
</gene>
<dbReference type="GO" id="GO:0016491">
    <property type="term" value="F:oxidoreductase activity"/>
    <property type="evidence" value="ECO:0007669"/>
    <property type="project" value="InterPro"/>
</dbReference>
<organism evidence="4 5">
    <name type="scientific">Byssochlamys spectabilis (strain No. 5 / NBRC 109023)</name>
    <name type="common">Paecilomyces variotii</name>
    <dbReference type="NCBI Taxonomy" id="1356009"/>
    <lineage>
        <taxon>Eukaryota</taxon>
        <taxon>Fungi</taxon>
        <taxon>Dikarya</taxon>
        <taxon>Ascomycota</taxon>
        <taxon>Pezizomycotina</taxon>
        <taxon>Eurotiomycetes</taxon>
        <taxon>Eurotiomycetidae</taxon>
        <taxon>Eurotiales</taxon>
        <taxon>Thermoascaceae</taxon>
        <taxon>Paecilomyces</taxon>
    </lineage>
</organism>
<dbReference type="InterPro" id="IPR036188">
    <property type="entry name" value="FAD/NAD-bd_sf"/>
</dbReference>
<name>V5FR78_BYSSN</name>
<dbReference type="Gene3D" id="3.50.50.60">
    <property type="entry name" value="FAD/NAD(P)-binding domain"/>
    <property type="match status" value="1"/>
</dbReference>
<keyword evidence="2" id="KW-1133">Transmembrane helix</keyword>
<dbReference type="InterPro" id="IPR002937">
    <property type="entry name" value="Amino_oxidase"/>
</dbReference>
<evidence type="ECO:0000256" key="2">
    <source>
        <dbReference type="SAM" id="Phobius"/>
    </source>
</evidence>
<dbReference type="SUPFAM" id="SSF51905">
    <property type="entry name" value="FAD/NAD(P)-binding domain"/>
    <property type="match status" value="1"/>
</dbReference>
<dbReference type="Gene3D" id="3.90.660.20">
    <property type="entry name" value="Protoporphyrinogen oxidase, mitochondrial, domain 2"/>
    <property type="match status" value="1"/>
</dbReference>
<dbReference type="PANTHER" id="PTHR42923:SF17">
    <property type="entry name" value="AMINE OXIDASE DOMAIN-CONTAINING PROTEIN"/>
    <property type="match status" value="1"/>
</dbReference>
<keyword evidence="2" id="KW-0472">Membrane</keyword>
<sequence length="524" mass="57365">MDGSDSSPRFAGGDDDAEADPVWKSRPASPAVTAGSQTGMAPESPAGTGTLGGHLKTFPFEENGRRIDVDTGPVFFNTHASPNFESLLDYLGIQTSEGGLGFGFSQGNRIFQWGSSLLKDVFFRPGAFCNLETWQTIFDIVRFKYLADDALASEVEDLGFLPSVRDYLAEESYSHSFCENYLVPLLSTLWKTNAAKCLPSFPVKSLVRFLHDHGILSTSGQTPEWYKIQGGAQELIKAMTREVPAHRIHLRARVVNIERGSTKGAFSLCTSDGQSHSFDHIIFAVDGEEVLDICGSLLDVQEADIISELRTSKTVGVLHSDPSLMPNDTQRWSACNYITNPCPGFKSSRPQACLTIWANDIHNIPSSTFGDVFITLNPFTPPHPRLVQGVWEYTSPELSASALNAQRELPTIQNIKGLSYCGSWTGCNFYEETVTNGLKVAVDHLGAELPFQLLDHQRQELVYTASAFASGAFSSLKNMVMRMVLRLVGFYICVGRILLRLLGLISVVRFAAGSSSHAKALKSA</sequence>
<dbReference type="HOGENOM" id="CLU_028123_2_1_1"/>
<dbReference type="Pfam" id="PF01593">
    <property type="entry name" value="Amino_oxidase"/>
    <property type="match status" value="1"/>
</dbReference>
<evidence type="ECO:0000259" key="3">
    <source>
        <dbReference type="Pfam" id="PF01593"/>
    </source>
</evidence>
<dbReference type="Proteomes" id="UP000018001">
    <property type="component" value="Unassembled WGS sequence"/>
</dbReference>
<dbReference type="Gene3D" id="1.10.3110.10">
    <property type="entry name" value="protoporphyrinogen ix oxidase, domain 3"/>
    <property type="match status" value="1"/>
</dbReference>
<feature type="region of interest" description="Disordered" evidence="1">
    <location>
        <begin position="1"/>
        <end position="55"/>
    </location>
</feature>